<evidence type="ECO:0000313" key="2">
    <source>
        <dbReference type="EMBL" id="SDZ39809.1"/>
    </source>
</evidence>
<dbReference type="AlphaFoldDB" id="A0A1H3SRR4"/>
<evidence type="ECO:0000313" key="3">
    <source>
        <dbReference type="Proteomes" id="UP000242415"/>
    </source>
</evidence>
<name>A0A1H3SRR4_9ACTN</name>
<proteinExistence type="predicted"/>
<dbReference type="RefSeq" id="WP_091561800.1">
    <property type="nucleotide sequence ID" value="NZ_FNPH01000013.1"/>
</dbReference>
<dbReference type="Proteomes" id="UP000242415">
    <property type="component" value="Unassembled WGS sequence"/>
</dbReference>
<dbReference type="STRING" id="405436.SAMN05444365_11321"/>
<accession>A0A1H3SRR4</accession>
<evidence type="ECO:0008006" key="4">
    <source>
        <dbReference type="Google" id="ProtNLM"/>
    </source>
</evidence>
<feature type="region of interest" description="Disordered" evidence="1">
    <location>
        <begin position="233"/>
        <end position="266"/>
    </location>
</feature>
<dbReference type="OrthoDB" id="4096057at2"/>
<reference evidence="3" key="1">
    <citation type="submission" date="2016-10" db="EMBL/GenBank/DDBJ databases">
        <authorList>
            <person name="Varghese N."/>
            <person name="Submissions S."/>
        </authorList>
    </citation>
    <scope>NUCLEOTIDE SEQUENCE [LARGE SCALE GENOMIC DNA]</scope>
    <source>
        <strain evidence="3">DSM 45245</strain>
    </source>
</reference>
<dbReference type="EMBL" id="FNPH01000013">
    <property type="protein sequence ID" value="SDZ39809.1"/>
    <property type="molecule type" value="Genomic_DNA"/>
</dbReference>
<evidence type="ECO:0000256" key="1">
    <source>
        <dbReference type="SAM" id="MobiDB-lite"/>
    </source>
</evidence>
<keyword evidence="3" id="KW-1185">Reference proteome</keyword>
<gene>
    <name evidence="2" type="ORF">SAMN05444365_11321</name>
</gene>
<feature type="compositionally biased region" description="Basic and acidic residues" evidence="1">
    <location>
        <begin position="247"/>
        <end position="259"/>
    </location>
</feature>
<organism evidence="2 3">
    <name type="scientific">Micromonospora pattaloongensis</name>
    <dbReference type="NCBI Taxonomy" id="405436"/>
    <lineage>
        <taxon>Bacteria</taxon>
        <taxon>Bacillati</taxon>
        <taxon>Actinomycetota</taxon>
        <taxon>Actinomycetes</taxon>
        <taxon>Micromonosporales</taxon>
        <taxon>Micromonosporaceae</taxon>
        <taxon>Micromonospora</taxon>
    </lineage>
</organism>
<sequence length="266" mass="29304">MTDEEFWALIRSLGGVADERTVARLCGELGDRAAAFQQRLDEMVRALDGSRFLGLPVGDVSDPPGVEPLPLTGTALENLLLAVVAAGPDVYGSVRAEPAVVKTRRWSFSEADRLGRVFERIVGPPGWCRPLVFGSTGHWLSYADAVHEIATALDARDDWRSWWAAAGRERLELVIELTDDDGGTVRTGGRIVRADFRFPLQRLLHRPPGVAARLAAEDVTRIMRAVTAKLRLPAPPATPWPANAEPEDPRSADRAARLKELRRKHR</sequence>
<protein>
    <recommendedName>
        <fullName evidence="4">DUF4240 domain-containing protein</fullName>
    </recommendedName>
</protein>